<comment type="caution">
    <text evidence="3">The sequence shown here is derived from an EMBL/GenBank/DDBJ whole genome shotgun (WGS) entry which is preliminary data.</text>
</comment>
<dbReference type="InterPro" id="IPR036770">
    <property type="entry name" value="Ankyrin_rpt-contain_sf"/>
</dbReference>
<evidence type="ECO:0000256" key="1">
    <source>
        <dbReference type="PROSITE-ProRule" id="PRU00023"/>
    </source>
</evidence>
<dbReference type="InterPro" id="IPR002110">
    <property type="entry name" value="Ankyrin_rpt"/>
</dbReference>
<name>A0AAD4HUY3_9PEZI</name>
<feature type="repeat" description="ANK" evidence="1">
    <location>
        <begin position="432"/>
        <end position="456"/>
    </location>
</feature>
<dbReference type="SMART" id="SM00248">
    <property type="entry name" value="ANK"/>
    <property type="match status" value="1"/>
</dbReference>
<dbReference type="Pfam" id="PF12796">
    <property type="entry name" value="Ank_2"/>
    <property type="match status" value="1"/>
</dbReference>
<dbReference type="Proteomes" id="UP001197093">
    <property type="component" value="Unassembled WGS sequence"/>
</dbReference>
<reference evidence="3" key="1">
    <citation type="submission" date="2023-02" db="EMBL/GenBank/DDBJ databases">
        <authorList>
            <person name="Palmer J.M."/>
        </authorList>
    </citation>
    <scope>NUCLEOTIDE SEQUENCE</scope>
    <source>
        <strain evidence="3">FW57</strain>
    </source>
</reference>
<dbReference type="PANTHER" id="PTHR35391">
    <property type="entry name" value="C2H2-TYPE DOMAIN-CONTAINING PROTEIN-RELATED"/>
    <property type="match status" value="1"/>
</dbReference>
<evidence type="ECO:0000313" key="3">
    <source>
        <dbReference type="EMBL" id="KAG7284251.1"/>
    </source>
</evidence>
<evidence type="ECO:0000256" key="2">
    <source>
        <dbReference type="SAM" id="MobiDB-lite"/>
    </source>
</evidence>
<keyword evidence="1" id="KW-0040">ANK repeat</keyword>
<feature type="region of interest" description="Disordered" evidence="2">
    <location>
        <begin position="356"/>
        <end position="385"/>
    </location>
</feature>
<keyword evidence="4" id="KW-1185">Reference proteome</keyword>
<dbReference type="Gene3D" id="1.25.40.20">
    <property type="entry name" value="Ankyrin repeat-containing domain"/>
    <property type="match status" value="1"/>
</dbReference>
<dbReference type="AlphaFoldDB" id="A0AAD4HUY3"/>
<dbReference type="PROSITE" id="PS50088">
    <property type="entry name" value="ANK_REPEAT"/>
    <property type="match status" value="1"/>
</dbReference>
<dbReference type="SUPFAM" id="SSF48403">
    <property type="entry name" value="Ankyrin repeat"/>
    <property type="match status" value="1"/>
</dbReference>
<evidence type="ECO:0008006" key="5">
    <source>
        <dbReference type="Google" id="ProtNLM"/>
    </source>
</evidence>
<sequence>MAGDDGQGLPDEATMLLEIVTESVRSLFRIAILVRKAGPDDRFSRALKMSKTAFPESFDINHAQEKYPKLRLGGAGLLANRVGSAISKRRQFIKYSRDHRYRLGHDDVEGVPESTATELLSSKAKRIHAFRDLKAYVCTIGGKECDSKLFEDRNSWFEHELRQHRAQYACNLCNDGHLSSEQDLTAHIGTRHGIFGREQLQLLLDASRQTPARIPAAECPFCDAWEAKLCNRGNSANPEHDITAFQDGGPSTRPLVSLSRFKRHVAMHQEDLASFAVPRATENTGTTRRSSDGSQSTTSISLADWSPVASSPSPSRSPESRRTLLELDAPAGGAETPSSPITTSIVASVEDADESGNIIEGTNPRYASSVAPSSPAKEQRNTRREGSIVVSAEDEQVLPPLFIHHGWDLWDIDGHLARADQAKIVIDARDKYGQTPLWWAAANGHEAVVKLLLGTGKVDVDARDKNGRTSLWWAARNRREAVIEVLKSVK</sequence>
<proteinExistence type="predicted"/>
<organism evidence="3 4">
    <name type="scientific">Staphylotrichum longicolle</name>
    <dbReference type="NCBI Taxonomy" id="669026"/>
    <lineage>
        <taxon>Eukaryota</taxon>
        <taxon>Fungi</taxon>
        <taxon>Dikarya</taxon>
        <taxon>Ascomycota</taxon>
        <taxon>Pezizomycotina</taxon>
        <taxon>Sordariomycetes</taxon>
        <taxon>Sordariomycetidae</taxon>
        <taxon>Sordariales</taxon>
        <taxon>Chaetomiaceae</taxon>
        <taxon>Staphylotrichum</taxon>
    </lineage>
</organism>
<protein>
    <recommendedName>
        <fullName evidence="5">C2H2-type domain-containing protein</fullName>
    </recommendedName>
</protein>
<dbReference type="PROSITE" id="PS50297">
    <property type="entry name" value="ANK_REP_REGION"/>
    <property type="match status" value="1"/>
</dbReference>
<gene>
    <name evidence="3" type="ORF">NEMBOFW57_010615</name>
</gene>
<dbReference type="PANTHER" id="PTHR35391:SF7">
    <property type="entry name" value="C2H2-TYPE DOMAIN-CONTAINING PROTEIN"/>
    <property type="match status" value="1"/>
</dbReference>
<evidence type="ECO:0000313" key="4">
    <source>
        <dbReference type="Proteomes" id="UP001197093"/>
    </source>
</evidence>
<feature type="compositionally biased region" description="Low complexity" evidence="2">
    <location>
        <begin position="284"/>
        <end position="299"/>
    </location>
</feature>
<feature type="region of interest" description="Disordered" evidence="2">
    <location>
        <begin position="276"/>
        <end position="321"/>
    </location>
</feature>
<accession>A0AAD4HUY3</accession>
<dbReference type="EMBL" id="JAHCVI010000006">
    <property type="protein sequence ID" value="KAG7284251.1"/>
    <property type="molecule type" value="Genomic_DNA"/>
</dbReference>